<proteinExistence type="inferred from homology"/>
<dbReference type="GO" id="GO:0005524">
    <property type="term" value="F:ATP binding"/>
    <property type="evidence" value="ECO:0007669"/>
    <property type="project" value="UniProtKB-KW"/>
</dbReference>
<comment type="caution">
    <text evidence="6">The sequence shown here is derived from an EMBL/GenBank/DDBJ whole genome shotgun (WGS) entry which is preliminary data.</text>
</comment>
<evidence type="ECO:0000256" key="2">
    <source>
        <dbReference type="ARBA" id="ARBA00022448"/>
    </source>
</evidence>
<accession>A0ABW1VL50</accession>
<dbReference type="InterPro" id="IPR015860">
    <property type="entry name" value="ABC_transpr_TagH-like"/>
</dbReference>
<dbReference type="InterPro" id="IPR017871">
    <property type="entry name" value="ABC_transporter-like_CS"/>
</dbReference>
<evidence type="ECO:0000313" key="7">
    <source>
        <dbReference type="Proteomes" id="UP001596215"/>
    </source>
</evidence>
<dbReference type="SUPFAM" id="SSF52540">
    <property type="entry name" value="P-loop containing nucleoside triphosphate hydrolases"/>
    <property type="match status" value="1"/>
</dbReference>
<dbReference type="InterPro" id="IPR050683">
    <property type="entry name" value="Bact_Polysacc_Export_ATP-bd"/>
</dbReference>
<evidence type="ECO:0000256" key="3">
    <source>
        <dbReference type="ARBA" id="ARBA00022741"/>
    </source>
</evidence>
<gene>
    <name evidence="6" type="ORF">ACFP73_05765</name>
</gene>
<name>A0ABW1VL50_9GAMM</name>
<evidence type="ECO:0000313" key="6">
    <source>
        <dbReference type="EMBL" id="MFC6361611.1"/>
    </source>
</evidence>
<dbReference type="EMBL" id="JBHSUC010000005">
    <property type="protein sequence ID" value="MFC6361611.1"/>
    <property type="molecule type" value="Genomic_DNA"/>
</dbReference>
<keyword evidence="4 6" id="KW-0067">ATP-binding</keyword>
<dbReference type="InterPro" id="IPR027417">
    <property type="entry name" value="P-loop_NTPase"/>
</dbReference>
<dbReference type="PANTHER" id="PTHR46743">
    <property type="entry name" value="TEICHOIC ACIDS EXPORT ATP-BINDING PROTEIN TAGH"/>
    <property type="match status" value="1"/>
</dbReference>
<dbReference type="PROSITE" id="PS50893">
    <property type="entry name" value="ABC_TRANSPORTER_2"/>
    <property type="match status" value="1"/>
</dbReference>
<protein>
    <submittedName>
        <fullName evidence="6">ABC transporter ATP-binding protein</fullName>
    </submittedName>
</protein>
<reference evidence="7" key="1">
    <citation type="journal article" date="2019" name="Int. J. Syst. Evol. Microbiol.">
        <title>The Global Catalogue of Microorganisms (GCM) 10K type strain sequencing project: providing services to taxonomists for standard genome sequencing and annotation.</title>
        <authorList>
            <consortium name="The Broad Institute Genomics Platform"/>
            <consortium name="The Broad Institute Genome Sequencing Center for Infectious Disease"/>
            <person name="Wu L."/>
            <person name="Ma J."/>
        </authorList>
    </citation>
    <scope>NUCLEOTIDE SEQUENCE [LARGE SCALE GENOMIC DNA]</scope>
    <source>
        <strain evidence="7">CGMCC 4.1530</strain>
    </source>
</reference>
<keyword evidence="7" id="KW-1185">Reference proteome</keyword>
<organism evidence="6 7">
    <name type="scientific">Tatumella punctata</name>
    <dbReference type="NCBI Taxonomy" id="399969"/>
    <lineage>
        <taxon>Bacteria</taxon>
        <taxon>Pseudomonadati</taxon>
        <taxon>Pseudomonadota</taxon>
        <taxon>Gammaproteobacteria</taxon>
        <taxon>Enterobacterales</taxon>
        <taxon>Erwiniaceae</taxon>
        <taxon>Tatumella</taxon>
    </lineage>
</organism>
<evidence type="ECO:0000256" key="4">
    <source>
        <dbReference type="ARBA" id="ARBA00022840"/>
    </source>
</evidence>
<dbReference type="Gene3D" id="3.40.50.300">
    <property type="entry name" value="P-loop containing nucleotide triphosphate hydrolases"/>
    <property type="match status" value="1"/>
</dbReference>
<keyword evidence="3" id="KW-0547">Nucleotide-binding</keyword>
<dbReference type="PROSITE" id="PS00211">
    <property type="entry name" value="ABC_TRANSPORTER_1"/>
    <property type="match status" value="1"/>
</dbReference>
<dbReference type="Pfam" id="PF00005">
    <property type="entry name" value="ABC_tran"/>
    <property type="match status" value="1"/>
</dbReference>
<keyword evidence="2" id="KW-0813">Transport</keyword>
<dbReference type="Proteomes" id="UP001596215">
    <property type="component" value="Unassembled WGS sequence"/>
</dbReference>
<dbReference type="InterPro" id="IPR003439">
    <property type="entry name" value="ABC_transporter-like_ATP-bd"/>
</dbReference>
<evidence type="ECO:0000259" key="5">
    <source>
        <dbReference type="PROSITE" id="PS50893"/>
    </source>
</evidence>
<feature type="domain" description="ABC transporter" evidence="5">
    <location>
        <begin position="5"/>
        <end position="250"/>
    </location>
</feature>
<dbReference type="SMART" id="SM00382">
    <property type="entry name" value="AAA"/>
    <property type="match status" value="1"/>
</dbReference>
<dbReference type="PANTHER" id="PTHR46743:SF2">
    <property type="entry name" value="TEICHOIC ACIDS EXPORT ATP-BINDING PROTEIN TAGH"/>
    <property type="match status" value="1"/>
</dbReference>
<evidence type="ECO:0000256" key="1">
    <source>
        <dbReference type="ARBA" id="ARBA00006526"/>
    </source>
</evidence>
<comment type="similarity">
    <text evidence="1">Belongs to the ABC transporter superfamily. Drug exporter-2 (TC 3.A.1.117) family.</text>
</comment>
<dbReference type="InterPro" id="IPR003593">
    <property type="entry name" value="AAA+_ATPase"/>
</dbReference>
<dbReference type="CDD" id="cd03220">
    <property type="entry name" value="ABC_KpsT_Wzt"/>
    <property type="match status" value="1"/>
</dbReference>
<dbReference type="RefSeq" id="WP_212712030.1">
    <property type="nucleotide sequence ID" value="NZ_BAAAFW010000095.1"/>
</dbReference>
<sequence>MEIVIEFSNVTKSYPLYHHIGSGIKDLLLHPRRALNLLRGKQYLAIENISFRIYKGEAVALIGCNGAGKSTSLSLLAGVIKPTSGTISAKGRIASMLELGGGFHPELTGRENIILNATLSGLRRKEVQEKLPKIIEFSELGTFIDEPIRVYSSGMLAKLGFSVISQADPDILIIDEVLAVGDVAFQKKCLNTINEFKQRGVTILFVSHNMHDVESVCDKVIWIENHRLQAIGTPQEMTSRYHQSMLSKNMI</sequence>